<comment type="similarity">
    <text evidence="5">Belongs to the NtaA/SnaA/DszA monooxygenase family.</text>
</comment>
<name>K0KPQ2_WICCF</name>
<keyword evidence="2" id="KW-0288">FMN</keyword>
<evidence type="ECO:0000259" key="6">
    <source>
        <dbReference type="Pfam" id="PF00296"/>
    </source>
</evidence>
<dbReference type="eggNOG" id="ENOG502QSR6">
    <property type="taxonomic scope" value="Eukaryota"/>
</dbReference>
<dbReference type="PANTHER" id="PTHR30011">
    <property type="entry name" value="ALKANESULFONATE MONOOXYGENASE-RELATED"/>
    <property type="match status" value="1"/>
</dbReference>
<comment type="caution">
    <text evidence="7">The sequence shown here is derived from an EMBL/GenBank/DDBJ whole genome shotgun (WGS) entry which is preliminary data.</text>
</comment>
<dbReference type="Gene3D" id="3.20.20.30">
    <property type="entry name" value="Luciferase-like domain"/>
    <property type="match status" value="1"/>
</dbReference>
<keyword evidence="1" id="KW-0285">Flavoprotein</keyword>
<keyword evidence="3" id="KW-0560">Oxidoreductase</keyword>
<dbReference type="PANTHER" id="PTHR30011:SF16">
    <property type="entry name" value="C2H2 FINGER DOMAIN TRANSCRIPTION FACTOR (EUROFUNG)-RELATED"/>
    <property type="match status" value="1"/>
</dbReference>
<sequence length="492" mass="55311">MTVDNPNAKADYKRKPLILSAATRANAGNWRNPNDHSRELSRDLSSLIEFAQIAEKGKFHNIFFVDHLKWFDVYGNSHEAPAKYGVNATRIDPAIAVPALAAHTKSIGFAITLSTVSEHPYHFARRLASLDHLTNGRVAWNIVASYIPSIGKNLLNGEPLPEHDERYVKTEEYLDVVYKLLLSSWRDDALVYDRENGIFANPDALREINHEGKYFKVKGPAITEPSPQRFPLIAQAGTSKKGVNFAAENAELVFIGFDSLYKIPEFKKIAKEVFNRDPDSIKFITHVTPFVGKTHEEAQRKFDIFAETEITEGGLVYFGGVSGQDLSHLDWDDPIEFANNTNGVRSTVDNVKRTLKTQTKKGLAEQWTIANKAQFLGSAEEVADQIEDLVTKYDVDGFNFGSAVVPESLNDIVELLVPELQKRGLAQTEYPVPGGTLRENYNGKEGSKFLPGDHPAYNLRWRSGISQEQFEKELKIYDTIRDQRRKAAEGRE</sequence>
<feature type="domain" description="Luciferase-like" evidence="6">
    <location>
        <begin position="40"/>
        <end position="390"/>
    </location>
</feature>
<dbReference type="EMBL" id="CAIF01000109">
    <property type="protein sequence ID" value="CCH44142.1"/>
    <property type="molecule type" value="Genomic_DNA"/>
</dbReference>
<dbReference type="InParanoid" id="K0KPQ2"/>
<keyword evidence="4 7" id="KW-0503">Monooxygenase</keyword>
<dbReference type="GO" id="GO:0004497">
    <property type="term" value="F:monooxygenase activity"/>
    <property type="evidence" value="ECO:0007669"/>
    <property type="project" value="UniProtKB-KW"/>
</dbReference>
<evidence type="ECO:0000313" key="8">
    <source>
        <dbReference type="Proteomes" id="UP000009328"/>
    </source>
</evidence>
<dbReference type="STRING" id="1206466.K0KPQ2"/>
<dbReference type="PIRSF" id="PIRSF000337">
    <property type="entry name" value="NTA_MOA"/>
    <property type="match status" value="1"/>
</dbReference>
<evidence type="ECO:0000256" key="1">
    <source>
        <dbReference type="ARBA" id="ARBA00022630"/>
    </source>
</evidence>
<dbReference type="AlphaFoldDB" id="K0KPQ2"/>
<reference evidence="7 8" key="1">
    <citation type="journal article" date="2012" name="Eukaryot. Cell">
        <title>Draft genome sequence of Wickerhamomyces ciferrii NRRL Y-1031 F-60-10.</title>
        <authorList>
            <person name="Schneider J."/>
            <person name="Andrea H."/>
            <person name="Blom J."/>
            <person name="Jaenicke S."/>
            <person name="Ruckert C."/>
            <person name="Schorsch C."/>
            <person name="Szczepanowski R."/>
            <person name="Farwick M."/>
            <person name="Goesmann A."/>
            <person name="Puhler A."/>
            <person name="Schaffer S."/>
            <person name="Tauch A."/>
            <person name="Kohler T."/>
            <person name="Brinkrolf K."/>
        </authorList>
    </citation>
    <scope>NUCLEOTIDE SEQUENCE [LARGE SCALE GENOMIC DNA]</scope>
    <source>
        <strain evidence="8">ATCC 14091 / BCRC 22168 / CBS 111 / JCM 3599 / NBRC 0793 / NRRL Y-1031 F-60-10</strain>
    </source>
</reference>
<evidence type="ECO:0000256" key="3">
    <source>
        <dbReference type="ARBA" id="ARBA00023002"/>
    </source>
</evidence>
<dbReference type="NCBIfam" id="TIGR03860">
    <property type="entry name" value="FMN_nitrolo"/>
    <property type="match status" value="1"/>
</dbReference>
<dbReference type="Pfam" id="PF00296">
    <property type="entry name" value="Bac_luciferase"/>
    <property type="match status" value="1"/>
</dbReference>
<evidence type="ECO:0000256" key="2">
    <source>
        <dbReference type="ARBA" id="ARBA00022643"/>
    </source>
</evidence>
<dbReference type="InterPro" id="IPR051260">
    <property type="entry name" value="Diverse_substr_monoxygenases"/>
</dbReference>
<protein>
    <submittedName>
        <fullName evidence="7">Monooxygenase</fullName>
    </submittedName>
</protein>
<dbReference type="SUPFAM" id="SSF51679">
    <property type="entry name" value="Bacterial luciferase-like"/>
    <property type="match status" value="1"/>
</dbReference>
<proteinExistence type="inferred from homology"/>
<keyword evidence="8" id="KW-1185">Reference proteome</keyword>
<dbReference type="Proteomes" id="UP000009328">
    <property type="component" value="Unassembled WGS sequence"/>
</dbReference>
<dbReference type="InterPro" id="IPR036661">
    <property type="entry name" value="Luciferase-like_sf"/>
</dbReference>
<dbReference type="HOGENOM" id="CLU_022256_0_0_1"/>
<evidence type="ECO:0000256" key="5">
    <source>
        <dbReference type="ARBA" id="ARBA00033748"/>
    </source>
</evidence>
<organism evidence="7 8">
    <name type="scientific">Wickerhamomyces ciferrii (strain ATCC 14091 / BCRC 22168 / CBS 111 / JCM 3599 / NBRC 0793 / NRRL Y-1031 F-60-10)</name>
    <name type="common">Yeast</name>
    <name type="synonym">Pichia ciferrii</name>
    <dbReference type="NCBI Taxonomy" id="1206466"/>
    <lineage>
        <taxon>Eukaryota</taxon>
        <taxon>Fungi</taxon>
        <taxon>Dikarya</taxon>
        <taxon>Ascomycota</taxon>
        <taxon>Saccharomycotina</taxon>
        <taxon>Saccharomycetes</taxon>
        <taxon>Phaffomycetales</taxon>
        <taxon>Wickerhamomycetaceae</taxon>
        <taxon>Wickerhamomyces</taxon>
    </lineage>
</organism>
<dbReference type="GO" id="GO:0016705">
    <property type="term" value="F:oxidoreductase activity, acting on paired donors, with incorporation or reduction of molecular oxygen"/>
    <property type="evidence" value="ECO:0007669"/>
    <property type="project" value="InterPro"/>
</dbReference>
<dbReference type="InterPro" id="IPR016215">
    <property type="entry name" value="NTA_MOA"/>
</dbReference>
<dbReference type="InterPro" id="IPR011251">
    <property type="entry name" value="Luciferase-like_dom"/>
</dbReference>
<gene>
    <name evidence="7" type="ORF">BN7_3700</name>
</gene>
<evidence type="ECO:0000256" key="4">
    <source>
        <dbReference type="ARBA" id="ARBA00023033"/>
    </source>
</evidence>
<accession>K0KPQ2</accession>
<evidence type="ECO:0000313" key="7">
    <source>
        <dbReference type="EMBL" id="CCH44142.1"/>
    </source>
</evidence>